<organism evidence="3">
    <name type="scientific">Ajellomyces capsulatus (strain H88)</name>
    <name type="common">Darling's disease fungus</name>
    <name type="synonym">Histoplasma capsulatum</name>
    <dbReference type="NCBI Taxonomy" id="544711"/>
    <lineage>
        <taxon>Eukaryota</taxon>
        <taxon>Fungi</taxon>
        <taxon>Dikarya</taxon>
        <taxon>Ascomycota</taxon>
        <taxon>Pezizomycotina</taxon>
        <taxon>Eurotiomycetes</taxon>
        <taxon>Eurotiomycetidae</taxon>
        <taxon>Onygenales</taxon>
        <taxon>Ajellomycetaceae</taxon>
        <taxon>Histoplasma</taxon>
    </lineage>
</organism>
<sequence>MNQHLVDCITILRTFRYCSNYYLERRKTPIATSVTYRSFDHRSRLPQQRALDCLAKINSRCFDDQAFEAHLHTRRSPVSSSPETPGLRALQIVADNSSNISAFAKTESPSMPSPS</sequence>
<dbReference type="Proteomes" id="UP000008142">
    <property type="component" value="Unassembled WGS sequence"/>
</dbReference>
<evidence type="ECO:0000313" key="2">
    <source>
        <dbReference type="EMBL" id="QSS53911.1"/>
    </source>
</evidence>
<proteinExistence type="predicted"/>
<dbReference type="EMBL" id="CP069104">
    <property type="protein sequence ID" value="QSS53911.1"/>
    <property type="molecule type" value="Genomic_DNA"/>
</dbReference>
<dbReference type="HOGENOM" id="CLU_2108316_0_0_1"/>
<accession>F0UP97</accession>
<dbReference type="VEuPathDB" id="FungiDB:I7I53_01316"/>
<reference evidence="2" key="2">
    <citation type="submission" date="2021-01" db="EMBL/GenBank/DDBJ databases">
        <title>Chromosome-level genome assembly of a human fungal pathogen reveals clustering of transcriptionally co-regulated genes.</title>
        <authorList>
            <person name="Voorhies M."/>
            <person name="Cohen S."/>
            <person name="Shea T.P."/>
            <person name="Petrus S."/>
            <person name="Munoz J.F."/>
            <person name="Poplawski S."/>
            <person name="Goldman W.E."/>
            <person name="Michael T."/>
            <person name="Cuomo C.A."/>
            <person name="Sil A."/>
            <person name="Beyhan S."/>
        </authorList>
    </citation>
    <scope>NUCLEOTIDE SEQUENCE</scope>
    <source>
        <strain evidence="2">H88</strain>
    </source>
</reference>
<protein>
    <submittedName>
        <fullName evidence="1">Uncharacterized protein</fullName>
    </submittedName>
</protein>
<dbReference type="EMBL" id="DS990640">
    <property type="protein sequence ID" value="EGC47749.1"/>
    <property type="molecule type" value="Genomic_DNA"/>
</dbReference>
<dbReference type="AlphaFoldDB" id="F0UP97"/>
<dbReference type="Proteomes" id="UP000663419">
    <property type="component" value="Chromosome 3"/>
</dbReference>
<gene>
    <name evidence="1" type="ORF">HCEG_06964</name>
    <name evidence="2" type="ORF">I7I53_01316</name>
</gene>
<name>F0UP97_AJEC8</name>
<evidence type="ECO:0000313" key="1">
    <source>
        <dbReference type="EMBL" id="EGC47749.1"/>
    </source>
</evidence>
<reference evidence="3" key="1">
    <citation type="submission" date="2008-07" db="EMBL/GenBank/DDBJ databases">
        <title>Annotation of Ajellomyces capsulatus strain H88.</title>
        <authorList>
            <person name="Champion M."/>
            <person name="Cuomo C."/>
            <person name="Ma L.-J."/>
            <person name="Henn M.R."/>
            <person name="Sil A."/>
            <person name="Goldman B."/>
            <person name="Young S.K."/>
            <person name="Kodira C.D."/>
            <person name="Zeng Q."/>
            <person name="Koehrsen M."/>
            <person name="Alvarado L."/>
            <person name="Berlin A."/>
            <person name="Borenstein D."/>
            <person name="Chen Z."/>
            <person name="Engels R."/>
            <person name="Freedman E."/>
            <person name="Gellesch M."/>
            <person name="Goldberg J."/>
            <person name="Griggs A."/>
            <person name="Gujja S."/>
            <person name="Heiman D."/>
            <person name="Hepburn T."/>
            <person name="Howarth C."/>
            <person name="Jen D."/>
            <person name="Larson L."/>
            <person name="Lewis B."/>
            <person name="Mehta T."/>
            <person name="Park D."/>
            <person name="Pearson M."/>
            <person name="Roberts A."/>
            <person name="Saif S."/>
            <person name="Shea T."/>
            <person name="Shenoy N."/>
            <person name="Sisk P."/>
            <person name="Stolte C."/>
            <person name="Sykes S."/>
            <person name="Walk T."/>
            <person name="White J."/>
            <person name="Yandava C."/>
            <person name="Klein B."/>
            <person name="McEwen J.G."/>
            <person name="Puccia R."/>
            <person name="Goldman G.H."/>
            <person name="Felipe M.S."/>
            <person name="Nino-Vega G."/>
            <person name="San-Blas G."/>
            <person name="Taylor J."/>
            <person name="Mendoza L."/>
            <person name="Galagan J."/>
            <person name="Nusbaum C."/>
            <person name="Birren B."/>
        </authorList>
    </citation>
    <scope>NUCLEOTIDE SEQUENCE [LARGE SCALE GENOMIC DNA]</scope>
    <source>
        <strain evidence="3">H88</strain>
    </source>
</reference>
<evidence type="ECO:0000313" key="3">
    <source>
        <dbReference type="Proteomes" id="UP000008142"/>
    </source>
</evidence>